<evidence type="ECO:0000313" key="7">
    <source>
        <dbReference type="Proteomes" id="UP000076532"/>
    </source>
</evidence>
<feature type="non-terminal residue" evidence="6">
    <location>
        <position position="1"/>
    </location>
</feature>
<dbReference type="STRING" id="436010.A0A166QRV6"/>
<dbReference type="InterPro" id="IPR003120">
    <property type="entry name" value="Ste12"/>
</dbReference>
<organism evidence="6 7">
    <name type="scientific">Athelia psychrophila</name>
    <dbReference type="NCBI Taxonomy" id="1759441"/>
    <lineage>
        <taxon>Eukaryota</taxon>
        <taxon>Fungi</taxon>
        <taxon>Dikarya</taxon>
        <taxon>Basidiomycota</taxon>
        <taxon>Agaricomycotina</taxon>
        <taxon>Agaricomycetes</taxon>
        <taxon>Agaricomycetidae</taxon>
        <taxon>Atheliales</taxon>
        <taxon>Atheliaceae</taxon>
        <taxon>Athelia</taxon>
    </lineage>
</organism>
<evidence type="ECO:0000256" key="4">
    <source>
        <dbReference type="ARBA" id="ARBA00023242"/>
    </source>
</evidence>
<evidence type="ECO:0000256" key="1">
    <source>
        <dbReference type="ARBA" id="ARBA00004123"/>
    </source>
</evidence>
<comment type="subcellular location">
    <subcellularLocation>
        <location evidence="1">Nucleus</location>
    </subcellularLocation>
</comment>
<dbReference type="Pfam" id="PF02200">
    <property type="entry name" value="STE"/>
    <property type="match status" value="1"/>
</dbReference>
<dbReference type="GO" id="GO:0003700">
    <property type="term" value="F:DNA-binding transcription factor activity"/>
    <property type="evidence" value="ECO:0007669"/>
    <property type="project" value="InterPro"/>
</dbReference>
<name>A0A166QRV6_9AGAM</name>
<keyword evidence="3" id="KW-0804">Transcription</keyword>
<keyword evidence="2" id="KW-0805">Transcription regulation</keyword>
<reference evidence="6 7" key="1">
    <citation type="journal article" date="2016" name="Mol. Biol. Evol.">
        <title>Comparative Genomics of Early-Diverging Mushroom-Forming Fungi Provides Insights into the Origins of Lignocellulose Decay Capabilities.</title>
        <authorList>
            <person name="Nagy L.G."/>
            <person name="Riley R."/>
            <person name="Tritt A."/>
            <person name="Adam C."/>
            <person name="Daum C."/>
            <person name="Floudas D."/>
            <person name="Sun H."/>
            <person name="Yadav J.S."/>
            <person name="Pangilinan J."/>
            <person name="Larsson K.H."/>
            <person name="Matsuura K."/>
            <person name="Barry K."/>
            <person name="Labutti K."/>
            <person name="Kuo R."/>
            <person name="Ohm R.A."/>
            <person name="Bhattacharya S.S."/>
            <person name="Shirouzu T."/>
            <person name="Yoshinaga Y."/>
            <person name="Martin F.M."/>
            <person name="Grigoriev I.V."/>
            <person name="Hibbett D.S."/>
        </authorList>
    </citation>
    <scope>NUCLEOTIDE SEQUENCE [LARGE SCALE GENOMIC DNA]</scope>
    <source>
        <strain evidence="6 7">CBS 109695</strain>
    </source>
</reference>
<protein>
    <recommendedName>
        <fullName evidence="8">STE-domain-containing protein</fullName>
    </recommendedName>
</protein>
<dbReference type="PANTHER" id="PTHR47427:SF1">
    <property type="entry name" value="PROTEIN STE12"/>
    <property type="match status" value="1"/>
</dbReference>
<dbReference type="PANTHER" id="PTHR47427">
    <property type="entry name" value="PROTEIN STE12"/>
    <property type="match status" value="1"/>
</dbReference>
<dbReference type="OrthoDB" id="1095242at2759"/>
<accession>A0A166QRV6</accession>
<dbReference type="Proteomes" id="UP000076532">
    <property type="component" value="Unassembled WGS sequence"/>
</dbReference>
<dbReference type="GO" id="GO:0005634">
    <property type="term" value="C:nucleus"/>
    <property type="evidence" value="ECO:0007669"/>
    <property type="project" value="UniProtKB-SubCell"/>
</dbReference>
<dbReference type="AlphaFoldDB" id="A0A166QRV6"/>
<proteinExistence type="inferred from homology"/>
<keyword evidence="4" id="KW-0539">Nucleus</keyword>
<comment type="similarity">
    <text evidence="5">Belongs to the STE12 transcription factor family.</text>
</comment>
<keyword evidence="7" id="KW-1185">Reference proteome</keyword>
<dbReference type="InterPro" id="IPR052127">
    <property type="entry name" value="STE12_transcription_factor"/>
</dbReference>
<evidence type="ECO:0008006" key="8">
    <source>
        <dbReference type="Google" id="ProtNLM"/>
    </source>
</evidence>
<evidence type="ECO:0000256" key="5">
    <source>
        <dbReference type="ARBA" id="ARBA00024345"/>
    </source>
</evidence>
<evidence type="ECO:0000256" key="2">
    <source>
        <dbReference type="ARBA" id="ARBA00023015"/>
    </source>
</evidence>
<dbReference type="EMBL" id="KV417508">
    <property type="protein sequence ID" value="KZP27471.1"/>
    <property type="molecule type" value="Genomic_DNA"/>
</dbReference>
<gene>
    <name evidence="6" type="ORF">FIBSPDRAFT_730753</name>
</gene>
<evidence type="ECO:0000256" key="3">
    <source>
        <dbReference type="ARBA" id="ARBA00023163"/>
    </source>
</evidence>
<evidence type="ECO:0000313" key="6">
    <source>
        <dbReference type="EMBL" id="KZP27471.1"/>
    </source>
</evidence>
<dbReference type="GO" id="GO:1990526">
    <property type="term" value="C:Ste12p-Dig1p-Dig2p complex"/>
    <property type="evidence" value="ECO:0007669"/>
    <property type="project" value="TreeGrafter"/>
</dbReference>
<dbReference type="GO" id="GO:1990527">
    <property type="term" value="C:Tec1p-Ste12p-Dig1p complex"/>
    <property type="evidence" value="ECO:0007669"/>
    <property type="project" value="TreeGrafter"/>
</dbReference>
<sequence length="62" mass="7639">RYQCIRMQKKQKVFYWFSMPHDRLFLDALKRDLKHERMRLEPTTAITGEPVLSFVYDFKESL</sequence>